<feature type="domain" description="Capsule synthesis protein CapA" evidence="3">
    <location>
        <begin position="59"/>
        <end position="287"/>
    </location>
</feature>
<evidence type="ECO:0000259" key="3">
    <source>
        <dbReference type="SMART" id="SM00854"/>
    </source>
</evidence>
<evidence type="ECO:0000256" key="1">
    <source>
        <dbReference type="ARBA" id="ARBA00005662"/>
    </source>
</evidence>
<proteinExistence type="inferred from homology"/>
<dbReference type="AlphaFoldDB" id="B2A627"/>
<evidence type="ECO:0000256" key="2">
    <source>
        <dbReference type="SAM" id="MobiDB-lite"/>
    </source>
</evidence>
<dbReference type="SUPFAM" id="SSF56300">
    <property type="entry name" value="Metallo-dependent phosphatases"/>
    <property type="match status" value="1"/>
</dbReference>
<sequence length="356" mass="41354">MIGKMSLWVLILNFLLTMNLGGYNINHIDCNLIHVFEEMKKEYQTKEEVVNNDEVKSIIISVAGDTTLGYDEDFGYYNSFDHEFERQGKNYNYFFSNVKEIFKDSDISILNLEGTLTNHDQPKNKKFTFKGKPEYAKILKKGHIDAVNLANNHTMDFGNRGFQDTKKSLEQKGIGYFGYDLEFTKEVKGKKFSILGFTGWYVNQERKNYLSSRIEQAKANSDAVIVTFHWGNEYEYVPNDTQKELGRSAIESGADMVWGHHPHVLQGIEQYEERYIAYSLGNFCFGGNKNPSDKDSMIFQNEFKFKNGKIEEVDHNIIPISISSKKERNNYQPTPVQNKEKERINERIKELNKKID</sequence>
<dbReference type="RefSeq" id="WP_012448309.1">
    <property type="nucleotide sequence ID" value="NC_010718.1"/>
</dbReference>
<dbReference type="FunCoup" id="B2A627">
    <property type="interactions" value="8"/>
</dbReference>
<dbReference type="STRING" id="457570.Nther_1872"/>
<name>B2A627_NATTJ</name>
<dbReference type="PANTHER" id="PTHR33393">
    <property type="entry name" value="POLYGLUTAMINE SYNTHESIS ACCESSORY PROTEIN RV0574C-RELATED"/>
    <property type="match status" value="1"/>
</dbReference>
<dbReference type="PANTHER" id="PTHR33393:SF11">
    <property type="entry name" value="POLYGLUTAMINE SYNTHESIS ACCESSORY PROTEIN RV0574C-RELATED"/>
    <property type="match status" value="1"/>
</dbReference>
<protein>
    <submittedName>
        <fullName evidence="4">Putative enzyme of poly-gamma-glutamate biosynthesis (Capsule formation)</fullName>
    </submittedName>
</protein>
<accession>B2A627</accession>
<dbReference type="EMBL" id="CP001034">
    <property type="protein sequence ID" value="ACB85444.1"/>
    <property type="molecule type" value="Genomic_DNA"/>
</dbReference>
<dbReference type="KEGG" id="nth:Nther_1872"/>
<evidence type="ECO:0000313" key="4">
    <source>
        <dbReference type="EMBL" id="ACB85444.1"/>
    </source>
</evidence>
<reference evidence="4 5" key="2">
    <citation type="journal article" date="2011" name="J. Bacteriol.">
        <title>Complete genome sequence of the anaerobic, halophilic alkalithermophile Natranaerobius thermophilus JW/NM-WN-LF.</title>
        <authorList>
            <person name="Zhao B."/>
            <person name="Mesbah N.M."/>
            <person name="Dalin E."/>
            <person name="Goodwin L."/>
            <person name="Nolan M."/>
            <person name="Pitluck S."/>
            <person name="Chertkov O."/>
            <person name="Brettin T.S."/>
            <person name="Han J."/>
            <person name="Larimer F.W."/>
            <person name="Land M.L."/>
            <person name="Hauser L."/>
            <person name="Kyrpides N."/>
            <person name="Wiegel J."/>
        </authorList>
    </citation>
    <scope>NUCLEOTIDE SEQUENCE [LARGE SCALE GENOMIC DNA]</scope>
    <source>
        <strain evidence="5">ATCC BAA-1301 / DSM 18059 / JW/NM-WN-LF</strain>
    </source>
</reference>
<evidence type="ECO:0000313" key="5">
    <source>
        <dbReference type="Proteomes" id="UP000001683"/>
    </source>
</evidence>
<dbReference type="Gene3D" id="3.60.21.10">
    <property type="match status" value="1"/>
</dbReference>
<dbReference type="InterPro" id="IPR052169">
    <property type="entry name" value="CW_Biosynth-Accessory"/>
</dbReference>
<dbReference type="InterPro" id="IPR019079">
    <property type="entry name" value="Capsule_synth_CapA"/>
</dbReference>
<dbReference type="InterPro" id="IPR029052">
    <property type="entry name" value="Metallo-depent_PP-like"/>
</dbReference>
<dbReference type="eggNOG" id="COG2843">
    <property type="taxonomic scope" value="Bacteria"/>
</dbReference>
<reference evidence="4 5" key="1">
    <citation type="submission" date="2008-04" db="EMBL/GenBank/DDBJ databases">
        <title>Complete sequence of chromosome of Natranaerobius thermophilus JW/NM-WN-LF.</title>
        <authorList>
            <consortium name="US DOE Joint Genome Institute"/>
            <person name="Copeland A."/>
            <person name="Lucas S."/>
            <person name="Lapidus A."/>
            <person name="Glavina del Rio T."/>
            <person name="Dalin E."/>
            <person name="Tice H."/>
            <person name="Bruce D."/>
            <person name="Goodwin L."/>
            <person name="Pitluck S."/>
            <person name="Chertkov O."/>
            <person name="Brettin T."/>
            <person name="Detter J.C."/>
            <person name="Han C."/>
            <person name="Kuske C.R."/>
            <person name="Schmutz J."/>
            <person name="Larimer F."/>
            <person name="Land M."/>
            <person name="Hauser L."/>
            <person name="Kyrpides N."/>
            <person name="Lykidis A."/>
            <person name="Mesbah N.M."/>
            <person name="Wiegel J."/>
        </authorList>
    </citation>
    <scope>NUCLEOTIDE SEQUENCE [LARGE SCALE GENOMIC DNA]</scope>
    <source>
        <strain evidence="5">ATCC BAA-1301 / DSM 18059 / JW/NM-WN-LF</strain>
    </source>
</reference>
<dbReference type="OrthoDB" id="9810906at2"/>
<dbReference type="CDD" id="cd07381">
    <property type="entry name" value="MPP_CapA"/>
    <property type="match status" value="1"/>
</dbReference>
<organism evidence="4 5">
    <name type="scientific">Natranaerobius thermophilus (strain ATCC BAA-1301 / DSM 18059 / JW/NM-WN-LF)</name>
    <dbReference type="NCBI Taxonomy" id="457570"/>
    <lineage>
        <taxon>Bacteria</taxon>
        <taxon>Bacillati</taxon>
        <taxon>Bacillota</taxon>
        <taxon>Clostridia</taxon>
        <taxon>Natranaerobiales</taxon>
        <taxon>Natranaerobiaceae</taxon>
        <taxon>Natranaerobius</taxon>
    </lineage>
</organism>
<gene>
    <name evidence="4" type="ordered locus">Nther_1872</name>
</gene>
<dbReference type="Pfam" id="PF09587">
    <property type="entry name" value="PGA_cap"/>
    <property type="match status" value="1"/>
</dbReference>
<dbReference type="HOGENOM" id="CLU_038823_1_0_9"/>
<keyword evidence="5" id="KW-1185">Reference proteome</keyword>
<dbReference type="Proteomes" id="UP000001683">
    <property type="component" value="Chromosome"/>
</dbReference>
<feature type="compositionally biased region" description="Basic and acidic residues" evidence="2">
    <location>
        <begin position="338"/>
        <end position="356"/>
    </location>
</feature>
<dbReference type="SMART" id="SM00854">
    <property type="entry name" value="PGA_cap"/>
    <property type="match status" value="1"/>
</dbReference>
<feature type="region of interest" description="Disordered" evidence="2">
    <location>
        <begin position="324"/>
        <end position="356"/>
    </location>
</feature>
<comment type="similarity">
    <text evidence="1">Belongs to the CapA family.</text>
</comment>
<dbReference type="InParanoid" id="B2A627"/>